<organism evidence="2 3">
    <name type="scientific">Cuscuta europaea</name>
    <name type="common">European dodder</name>
    <dbReference type="NCBI Taxonomy" id="41803"/>
    <lineage>
        <taxon>Eukaryota</taxon>
        <taxon>Viridiplantae</taxon>
        <taxon>Streptophyta</taxon>
        <taxon>Embryophyta</taxon>
        <taxon>Tracheophyta</taxon>
        <taxon>Spermatophyta</taxon>
        <taxon>Magnoliopsida</taxon>
        <taxon>eudicotyledons</taxon>
        <taxon>Gunneridae</taxon>
        <taxon>Pentapetalae</taxon>
        <taxon>asterids</taxon>
        <taxon>lamiids</taxon>
        <taxon>Solanales</taxon>
        <taxon>Convolvulaceae</taxon>
        <taxon>Cuscuteae</taxon>
        <taxon>Cuscuta</taxon>
        <taxon>Cuscuta subgen. Cuscuta</taxon>
    </lineage>
</organism>
<evidence type="ECO:0000313" key="3">
    <source>
        <dbReference type="Proteomes" id="UP001152484"/>
    </source>
</evidence>
<dbReference type="OrthoDB" id="1937859at2759"/>
<dbReference type="AlphaFoldDB" id="A0A9P0YYU3"/>
<gene>
    <name evidence="2" type="ORF">CEURO_LOCUS8197</name>
</gene>
<name>A0A9P0YYU3_CUSEU</name>
<dbReference type="EMBL" id="CAMAPE010000015">
    <property type="protein sequence ID" value="CAH9082251.1"/>
    <property type="molecule type" value="Genomic_DNA"/>
</dbReference>
<sequence>MKKLYRKSTVHPTPPPVSTQLDFLPAAILALTVALGQEDKEVLAYLISCSSSTADRKSPSSAAVCGGGKGGPDAHSPCFDCCCFSCYISYWVRWDSSPNRQLIHEIIDAYEDGLVSQRKRAEKNKREKRKSSNRKNRVSGSSSSSSVCPSELMNSSELSSKRDESDESDSAELRSTHISNNCNGGEEEGGALKRFVSFIGERMWSSIWT</sequence>
<proteinExistence type="predicted"/>
<evidence type="ECO:0000313" key="2">
    <source>
        <dbReference type="EMBL" id="CAH9082251.1"/>
    </source>
</evidence>
<dbReference type="PANTHER" id="PTHR31903">
    <property type="entry name" value="F12F1.11-RELATED"/>
    <property type="match status" value="1"/>
</dbReference>
<feature type="compositionally biased region" description="Basic residues" evidence="1">
    <location>
        <begin position="117"/>
        <end position="137"/>
    </location>
</feature>
<keyword evidence="3" id="KW-1185">Reference proteome</keyword>
<evidence type="ECO:0000256" key="1">
    <source>
        <dbReference type="SAM" id="MobiDB-lite"/>
    </source>
</evidence>
<feature type="region of interest" description="Disordered" evidence="1">
    <location>
        <begin position="117"/>
        <end position="185"/>
    </location>
</feature>
<accession>A0A9P0YYU3</accession>
<comment type="caution">
    <text evidence="2">The sequence shown here is derived from an EMBL/GenBank/DDBJ whole genome shotgun (WGS) entry which is preliminary data.</text>
</comment>
<protein>
    <submittedName>
        <fullName evidence="2">Uncharacterized protein</fullName>
    </submittedName>
</protein>
<reference evidence="2" key="1">
    <citation type="submission" date="2022-07" db="EMBL/GenBank/DDBJ databases">
        <authorList>
            <person name="Macas J."/>
            <person name="Novak P."/>
            <person name="Neumann P."/>
        </authorList>
    </citation>
    <scope>NUCLEOTIDE SEQUENCE</scope>
</reference>
<dbReference type="PANTHER" id="PTHR31903:SF6">
    <property type="entry name" value="F12F1.11-RELATED"/>
    <property type="match status" value="1"/>
</dbReference>
<dbReference type="Proteomes" id="UP001152484">
    <property type="component" value="Unassembled WGS sequence"/>
</dbReference>